<name>A0A9Q3ER15_9BASI</name>
<sequence>MTHWLAHEHIAGYFMNYCDKCLKYEALSSELLLWIDASRCGDHASSTLGFLIKAYGNPIAWNLQWKPVVAILTFEAEYVTLSDATKLLAVIQLIAIQINPILKLSIKWYKCAAI</sequence>
<dbReference type="Proteomes" id="UP000765509">
    <property type="component" value="Unassembled WGS sequence"/>
</dbReference>
<gene>
    <name evidence="1" type="ORF">O181_064197</name>
</gene>
<accession>A0A9Q3ER15</accession>
<dbReference type="OrthoDB" id="3344688at2759"/>
<proteinExistence type="predicted"/>
<reference evidence="1" key="1">
    <citation type="submission" date="2021-03" db="EMBL/GenBank/DDBJ databases">
        <title>Draft genome sequence of rust myrtle Austropuccinia psidii MF-1, a brazilian biotype.</title>
        <authorList>
            <person name="Quecine M.C."/>
            <person name="Pachon D.M.R."/>
            <person name="Bonatelli M.L."/>
            <person name="Correr F.H."/>
            <person name="Franceschini L.M."/>
            <person name="Leite T.F."/>
            <person name="Margarido G.R.A."/>
            <person name="Almeida C.A."/>
            <person name="Ferrarezi J.A."/>
            <person name="Labate C.A."/>
        </authorList>
    </citation>
    <scope>NUCLEOTIDE SEQUENCE</scope>
    <source>
        <strain evidence="1">MF-1</strain>
    </source>
</reference>
<comment type="caution">
    <text evidence="1">The sequence shown here is derived from an EMBL/GenBank/DDBJ whole genome shotgun (WGS) entry which is preliminary data.</text>
</comment>
<dbReference type="AlphaFoldDB" id="A0A9Q3ER15"/>
<protein>
    <submittedName>
        <fullName evidence="1">Uncharacterized protein</fullName>
    </submittedName>
</protein>
<keyword evidence="2" id="KW-1185">Reference proteome</keyword>
<evidence type="ECO:0000313" key="2">
    <source>
        <dbReference type="Proteomes" id="UP000765509"/>
    </source>
</evidence>
<organism evidence="1 2">
    <name type="scientific">Austropuccinia psidii MF-1</name>
    <dbReference type="NCBI Taxonomy" id="1389203"/>
    <lineage>
        <taxon>Eukaryota</taxon>
        <taxon>Fungi</taxon>
        <taxon>Dikarya</taxon>
        <taxon>Basidiomycota</taxon>
        <taxon>Pucciniomycotina</taxon>
        <taxon>Pucciniomycetes</taxon>
        <taxon>Pucciniales</taxon>
        <taxon>Sphaerophragmiaceae</taxon>
        <taxon>Austropuccinia</taxon>
    </lineage>
</organism>
<evidence type="ECO:0000313" key="1">
    <source>
        <dbReference type="EMBL" id="MBW0524482.1"/>
    </source>
</evidence>
<dbReference type="EMBL" id="AVOT02031076">
    <property type="protein sequence ID" value="MBW0524482.1"/>
    <property type="molecule type" value="Genomic_DNA"/>
</dbReference>